<sequence>MDGLSATSSYIAILSLAVQLINATQNLRAFFTDVAGAPGEIRRLATALSQLADILQDVQMVSKIQEAQIGAPPAPRSLLASLDACKDELF</sequence>
<dbReference type="Proteomes" id="UP000235371">
    <property type="component" value="Unassembled WGS sequence"/>
</dbReference>
<feature type="chain" id="PRO_5014354846" description="Fungal N-terminal domain-containing protein" evidence="1">
    <location>
        <begin position="24"/>
        <end position="90"/>
    </location>
</feature>
<evidence type="ECO:0000256" key="1">
    <source>
        <dbReference type="SAM" id="SignalP"/>
    </source>
</evidence>
<evidence type="ECO:0000313" key="3">
    <source>
        <dbReference type="Proteomes" id="UP000235371"/>
    </source>
</evidence>
<dbReference type="AlphaFoldDB" id="A0A2J6TDN6"/>
<dbReference type="OrthoDB" id="539213at2759"/>
<proteinExistence type="predicted"/>
<keyword evidence="1" id="KW-0732">Signal</keyword>
<accession>A0A2J6TDN6</accession>
<evidence type="ECO:0000313" key="2">
    <source>
        <dbReference type="EMBL" id="PMD61144.1"/>
    </source>
</evidence>
<protein>
    <recommendedName>
        <fullName evidence="4">Fungal N-terminal domain-containing protein</fullName>
    </recommendedName>
</protein>
<reference evidence="2 3" key="1">
    <citation type="submission" date="2016-04" db="EMBL/GenBank/DDBJ databases">
        <title>A degradative enzymes factory behind the ericoid mycorrhizal symbiosis.</title>
        <authorList>
            <consortium name="DOE Joint Genome Institute"/>
            <person name="Martino E."/>
            <person name="Morin E."/>
            <person name="Grelet G."/>
            <person name="Kuo A."/>
            <person name="Kohler A."/>
            <person name="Daghino S."/>
            <person name="Barry K."/>
            <person name="Choi C."/>
            <person name="Cichocki N."/>
            <person name="Clum A."/>
            <person name="Copeland A."/>
            <person name="Hainaut M."/>
            <person name="Haridas S."/>
            <person name="Labutti K."/>
            <person name="Lindquist E."/>
            <person name="Lipzen A."/>
            <person name="Khouja H.-R."/>
            <person name="Murat C."/>
            <person name="Ohm R."/>
            <person name="Olson A."/>
            <person name="Spatafora J."/>
            <person name="Veneault-Fourrey C."/>
            <person name="Henrissat B."/>
            <person name="Grigoriev I."/>
            <person name="Martin F."/>
            <person name="Perotto S."/>
        </authorList>
    </citation>
    <scope>NUCLEOTIDE SEQUENCE [LARGE SCALE GENOMIC DNA]</scope>
    <source>
        <strain evidence="2 3">E</strain>
    </source>
</reference>
<dbReference type="GeneID" id="36580296"/>
<evidence type="ECO:0008006" key="4">
    <source>
        <dbReference type="Google" id="ProtNLM"/>
    </source>
</evidence>
<name>A0A2J6TDN6_9HELO</name>
<feature type="signal peptide" evidence="1">
    <location>
        <begin position="1"/>
        <end position="23"/>
    </location>
</feature>
<dbReference type="EMBL" id="KZ613786">
    <property type="protein sequence ID" value="PMD61144.1"/>
    <property type="molecule type" value="Genomic_DNA"/>
</dbReference>
<gene>
    <name evidence="2" type="ORF">K444DRAFT_364334</name>
</gene>
<organism evidence="2 3">
    <name type="scientific">Hyaloscypha bicolor E</name>
    <dbReference type="NCBI Taxonomy" id="1095630"/>
    <lineage>
        <taxon>Eukaryota</taxon>
        <taxon>Fungi</taxon>
        <taxon>Dikarya</taxon>
        <taxon>Ascomycota</taxon>
        <taxon>Pezizomycotina</taxon>
        <taxon>Leotiomycetes</taxon>
        <taxon>Helotiales</taxon>
        <taxon>Hyaloscyphaceae</taxon>
        <taxon>Hyaloscypha</taxon>
        <taxon>Hyaloscypha bicolor</taxon>
    </lineage>
</organism>
<keyword evidence="3" id="KW-1185">Reference proteome</keyword>
<dbReference type="InParanoid" id="A0A2J6TDN6"/>
<dbReference type="RefSeq" id="XP_024738048.1">
    <property type="nucleotide sequence ID" value="XM_024872215.1"/>
</dbReference>